<reference evidence="8" key="1">
    <citation type="submission" date="2010-07" db="EMBL/GenBank/DDBJ databases">
        <authorList>
            <consortium name="CONSOLIDER consortium CSD2007-00005"/>
            <person name="Guazzaroni M.-E."/>
            <person name="Richter M."/>
            <person name="Garcia-Salamanca A."/>
            <person name="Yarza P."/>
            <person name="Ferrer M."/>
        </authorList>
    </citation>
    <scope>NUCLEOTIDE SEQUENCE</scope>
</reference>
<organism evidence="8">
    <name type="scientific">sediment metagenome</name>
    <dbReference type="NCBI Taxonomy" id="749907"/>
    <lineage>
        <taxon>unclassified sequences</taxon>
        <taxon>metagenomes</taxon>
        <taxon>ecological metagenomes</taxon>
    </lineage>
</organism>
<dbReference type="InterPro" id="IPR011335">
    <property type="entry name" value="Restrct_endonuc-II-like"/>
</dbReference>
<keyword evidence="4" id="KW-0378">Hydrolase</keyword>
<dbReference type="GO" id="GO:0016787">
    <property type="term" value="F:hydrolase activity"/>
    <property type="evidence" value="ECO:0007669"/>
    <property type="project" value="UniProtKB-KW"/>
</dbReference>
<evidence type="ECO:0000313" key="8">
    <source>
        <dbReference type="EMBL" id="EFK97912.1"/>
    </source>
</evidence>
<dbReference type="CDD" id="cd22341">
    <property type="entry name" value="NucS-like"/>
    <property type="match status" value="1"/>
</dbReference>
<keyword evidence="2" id="KW-0540">Nuclease</keyword>
<dbReference type="PANTHER" id="PTHR38814:SF1">
    <property type="entry name" value="ENDONUCLEASE NUCS"/>
    <property type="match status" value="1"/>
</dbReference>
<dbReference type="InterPro" id="IPR002793">
    <property type="entry name" value="Endonuclease_NucS"/>
</dbReference>
<keyword evidence="5" id="KW-0238">DNA-binding</keyword>
<keyword evidence="1" id="KW-0963">Cytoplasm</keyword>
<gene>
    <name evidence="8" type="ORF">LDC_0054</name>
</gene>
<dbReference type="Gene3D" id="2.70.180.20">
    <property type="match status" value="1"/>
</dbReference>
<evidence type="ECO:0008006" key="9">
    <source>
        <dbReference type="Google" id="ProtNLM"/>
    </source>
</evidence>
<evidence type="ECO:0000256" key="1">
    <source>
        <dbReference type="ARBA" id="ARBA00022490"/>
    </source>
</evidence>
<dbReference type="Gene3D" id="3.40.1350.10">
    <property type="match status" value="1"/>
</dbReference>
<dbReference type="InterPro" id="IPR048301">
    <property type="entry name" value="NucS_C"/>
</dbReference>
<feature type="domain" description="Endonuclease NucS C-terminal" evidence="6">
    <location>
        <begin position="119"/>
        <end position="232"/>
    </location>
</feature>
<dbReference type="PANTHER" id="PTHR38814">
    <property type="entry name" value="ENDONUCLEASE NUCS"/>
    <property type="match status" value="1"/>
</dbReference>
<evidence type="ECO:0000256" key="2">
    <source>
        <dbReference type="ARBA" id="ARBA00022722"/>
    </source>
</evidence>
<keyword evidence="3" id="KW-0255">Endonuclease</keyword>
<evidence type="ECO:0000259" key="7">
    <source>
        <dbReference type="Pfam" id="PF21003"/>
    </source>
</evidence>
<dbReference type="InterPro" id="IPR049173">
    <property type="entry name" value="NucS_N_sf"/>
</dbReference>
<protein>
    <recommendedName>
        <fullName evidence="9">Endonuclease NucS</fullName>
    </recommendedName>
</protein>
<dbReference type="InterPro" id="IPR011856">
    <property type="entry name" value="tRNA_endonuc-like_dom_sf"/>
</dbReference>
<comment type="caution">
    <text evidence="8">The sequence shown here is derived from an EMBL/GenBank/DDBJ whole genome shotgun (WGS) entry which is preliminary data.</text>
</comment>
<dbReference type="GO" id="GO:0004519">
    <property type="term" value="F:endonuclease activity"/>
    <property type="evidence" value="ECO:0007669"/>
    <property type="project" value="UniProtKB-KW"/>
</dbReference>
<proteinExistence type="inferred from homology"/>
<evidence type="ECO:0000256" key="5">
    <source>
        <dbReference type="ARBA" id="ARBA00023125"/>
    </source>
</evidence>
<evidence type="ECO:0000259" key="6">
    <source>
        <dbReference type="Pfam" id="PF01939"/>
    </source>
</evidence>
<name>D9PEX6_9ZZZZ</name>
<dbReference type="EMBL" id="ADZX01000003">
    <property type="protein sequence ID" value="EFK97912.1"/>
    <property type="molecule type" value="Genomic_DNA"/>
</dbReference>
<dbReference type="Pfam" id="PF21003">
    <property type="entry name" value="NucS_N"/>
    <property type="match status" value="1"/>
</dbReference>
<dbReference type="SUPFAM" id="SSF52980">
    <property type="entry name" value="Restriction endonuclease-like"/>
    <property type="match status" value="1"/>
</dbReference>
<dbReference type="NCBIfam" id="NF003270">
    <property type="entry name" value="PRK04247.1"/>
    <property type="match status" value="1"/>
</dbReference>
<sequence length="243" mass="27734">MDSKIEYINYALKNNEMIVFSAECEISYNGRAEAFLPLGERLIIIKSDKTLLVHQPEGNNPVNYMKPGTTHSIIKNEEGVFLKSQNLPLKEFLDIKLSKIHFVNSHPMQDGKKLQLVGSERDMAEMIYKNPEMLEIGFKPVSMEEQTKYGFIDVMGTDKQGNLVIVECKRYSADLSAVQQLRRYVEKIQQSKGIQKVRGILAAPKITGNAEHMLKDWGFKFVSVSPPKYFEKYDSDQKTLGSF</sequence>
<dbReference type="AlphaFoldDB" id="D9PEX6"/>
<dbReference type="HAMAP" id="MF_00722">
    <property type="entry name" value="NucS"/>
    <property type="match status" value="1"/>
</dbReference>
<dbReference type="GO" id="GO:0003677">
    <property type="term" value="F:DNA binding"/>
    <property type="evidence" value="ECO:0007669"/>
    <property type="project" value="UniProtKB-KW"/>
</dbReference>
<dbReference type="Pfam" id="PF01939">
    <property type="entry name" value="NucS_C"/>
    <property type="match status" value="1"/>
</dbReference>
<evidence type="ECO:0000256" key="4">
    <source>
        <dbReference type="ARBA" id="ARBA00022801"/>
    </source>
</evidence>
<evidence type="ECO:0000256" key="3">
    <source>
        <dbReference type="ARBA" id="ARBA00022759"/>
    </source>
</evidence>
<accession>D9PEX6</accession>
<reference evidence="8" key="2">
    <citation type="journal article" date="2011" name="Microb. Ecol.">
        <title>Taxonomic and Functional Metagenomic Profiling of the Microbial Community in the Anoxic Sediment of a Sub-saline Shallow Lake (Laguna de Carrizo, Central Spain).</title>
        <authorList>
            <person name="Ferrer M."/>
            <person name="Guazzaroni M.E."/>
            <person name="Richter M."/>
            <person name="Garcia-Salamanca A."/>
            <person name="Yarza P."/>
            <person name="Suarez-Suarez A."/>
            <person name="Solano J."/>
            <person name="Alcaide M."/>
            <person name="van Dillewijn P."/>
            <person name="Molina-Henares M.A."/>
            <person name="Lopez-Cortes N."/>
            <person name="Al-Ramahi Y."/>
            <person name="Guerrero C."/>
            <person name="Acosta A."/>
            <person name="de Eugenio L.I."/>
            <person name="Martinez V."/>
            <person name="Marques S."/>
            <person name="Rojo F."/>
            <person name="Santero E."/>
            <person name="Genilloud O."/>
            <person name="Perez-Perez J."/>
            <person name="Rossello-Mora R."/>
            <person name="Ramos J.L."/>
        </authorList>
    </citation>
    <scope>NUCLEOTIDE SEQUENCE</scope>
</reference>
<dbReference type="InterPro" id="IPR048302">
    <property type="entry name" value="NucS_N"/>
</dbReference>
<feature type="domain" description="Endonuclease NucS N-terminal PH-like" evidence="7">
    <location>
        <begin position="17"/>
        <end position="110"/>
    </location>
</feature>